<dbReference type="Proteomes" id="UP001152888">
    <property type="component" value="Unassembled WGS sequence"/>
</dbReference>
<comment type="caution">
    <text evidence="1">The sequence shown here is derived from an EMBL/GenBank/DDBJ whole genome shotgun (WGS) entry which is preliminary data.</text>
</comment>
<dbReference type="EMBL" id="CAKOFQ010006705">
    <property type="protein sequence ID" value="CAH1963155.1"/>
    <property type="molecule type" value="Genomic_DNA"/>
</dbReference>
<name>A0A9P0JZG4_ACAOB</name>
<sequence length="12" mass="1267">MMGNDCASTSNH</sequence>
<reference evidence="1" key="1">
    <citation type="submission" date="2022-03" db="EMBL/GenBank/DDBJ databases">
        <authorList>
            <person name="Sayadi A."/>
        </authorList>
    </citation>
    <scope>NUCLEOTIDE SEQUENCE</scope>
</reference>
<organism evidence="1 2">
    <name type="scientific">Acanthoscelides obtectus</name>
    <name type="common">Bean weevil</name>
    <name type="synonym">Bruchus obtectus</name>
    <dbReference type="NCBI Taxonomy" id="200917"/>
    <lineage>
        <taxon>Eukaryota</taxon>
        <taxon>Metazoa</taxon>
        <taxon>Ecdysozoa</taxon>
        <taxon>Arthropoda</taxon>
        <taxon>Hexapoda</taxon>
        <taxon>Insecta</taxon>
        <taxon>Pterygota</taxon>
        <taxon>Neoptera</taxon>
        <taxon>Endopterygota</taxon>
        <taxon>Coleoptera</taxon>
        <taxon>Polyphaga</taxon>
        <taxon>Cucujiformia</taxon>
        <taxon>Chrysomeloidea</taxon>
        <taxon>Chrysomelidae</taxon>
        <taxon>Bruchinae</taxon>
        <taxon>Bruchini</taxon>
        <taxon>Acanthoscelides</taxon>
    </lineage>
</organism>
<gene>
    <name evidence="1" type="ORF">ACAOBT_LOCUS5036</name>
</gene>
<keyword evidence="2" id="KW-1185">Reference proteome</keyword>
<evidence type="ECO:0000313" key="2">
    <source>
        <dbReference type="Proteomes" id="UP001152888"/>
    </source>
</evidence>
<protein>
    <submittedName>
        <fullName evidence="1">Uncharacterized protein</fullName>
    </submittedName>
</protein>
<proteinExistence type="predicted"/>
<evidence type="ECO:0000313" key="1">
    <source>
        <dbReference type="EMBL" id="CAH1963155.1"/>
    </source>
</evidence>
<accession>A0A9P0JZG4</accession>